<dbReference type="AlphaFoldDB" id="A0A918Q7I8"/>
<dbReference type="SUPFAM" id="SSF55729">
    <property type="entry name" value="Acyl-CoA N-acyltransferases (Nat)"/>
    <property type="match status" value="1"/>
</dbReference>
<proteinExistence type="predicted"/>
<comment type="caution">
    <text evidence="2">The sequence shown here is derived from an EMBL/GenBank/DDBJ whole genome shotgun (WGS) entry which is preliminary data.</text>
</comment>
<reference evidence="2" key="2">
    <citation type="submission" date="2020-09" db="EMBL/GenBank/DDBJ databases">
        <authorList>
            <person name="Sun Q."/>
            <person name="Kim S."/>
        </authorList>
    </citation>
    <scope>NUCLEOTIDE SEQUENCE</scope>
    <source>
        <strain evidence="2">KCTC 32296</strain>
    </source>
</reference>
<sequence>MATAVIDNTAESRFELSVEGETAYADYHVIGDTLYIDYVYAPDALRGTGAAGKLMQGLVDTVSDRPQKIVPICGYAAAWLKRHRL</sequence>
<evidence type="ECO:0000313" key="2">
    <source>
        <dbReference type="EMBL" id="GGZ36219.1"/>
    </source>
</evidence>
<keyword evidence="3" id="KW-1185">Reference proteome</keyword>
<reference evidence="2" key="1">
    <citation type="journal article" date="2014" name="Int. J. Syst. Evol. Microbiol.">
        <title>Complete genome sequence of Corynebacterium casei LMG S-19264T (=DSM 44701T), isolated from a smear-ripened cheese.</title>
        <authorList>
            <consortium name="US DOE Joint Genome Institute (JGI-PGF)"/>
            <person name="Walter F."/>
            <person name="Albersmeier A."/>
            <person name="Kalinowski J."/>
            <person name="Ruckert C."/>
        </authorList>
    </citation>
    <scope>NUCLEOTIDE SEQUENCE</scope>
    <source>
        <strain evidence="2">KCTC 32296</strain>
    </source>
</reference>
<evidence type="ECO:0000259" key="1">
    <source>
        <dbReference type="PROSITE" id="PS51729"/>
    </source>
</evidence>
<accession>A0A918Q7I8</accession>
<feature type="domain" description="N-acetyltransferase" evidence="1">
    <location>
        <begin position="6"/>
        <end position="85"/>
    </location>
</feature>
<protein>
    <submittedName>
        <fullName evidence="2">N-acetyltransferase</fullName>
    </submittedName>
</protein>
<dbReference type="Gene3D" id="3.40.630.30">
    <property type="match status" value="1"/>
</dbReference>
<evidence type="ECO:0000313" key="3">
    <source>
        <dbReference type="Proteomes" id="UP000662572"/>
    </source>
</evidence>
<dbReference type="InterPro" id="IPR031165">
    <property type="entry name" value="GNAT_YJDJ"/>
</dbReference>
<gene>
    <name evidence="2" type="ORF">GCM10011273_23160</name>
</gene>
<name>A0A918Q7I8_9CAUL</name>
<dbReference type="PANTHER" id="PTHR31435">
    <property type="entry name" value="PROTEIN NATD1"/>
    <property type="match status" value="1"/>
</dbReference>
<dbReference type="Proteomes" id="UP000662572">
    <property type="component" value="Unassembled WGS sequence"/>
</dbReference>
<dbReference type="InterPro" id="IPR045057">
    <property type="entry name" value="Gcn5-rel_NAT"/>
</dbReference>
<dbReference type="EMBL" id="BMZB01000003">
    <property type="protein sequence ID" value="GGZ36219.1"/>
    <property type="molecule type" value="Genomic_DNA"/>
</dbReference>
<dbReference type="PROSITE" id="PS51729">
    <property type="entry name" value="GNAT_YJDJ"/>
    <property type="match status" value="1"/>
</dbReference>
<dbReference type="PANTHER" id="PTHR31435:SF9">
    <property type="entry name" value="PROTEIN NATD1"/>
    <property type="match status" value="1"/>
</dbReference>
<dbReference type="Pfam" id="PF14542">
    <property type="entry name" value="Acetyltransf_CG"/>
    <property type="match status" value="1"/>
</dbReference>
<organism evidence="2 3">
    <name type="scientific">Asticcacaulis endophyticus</name>
    <dbReference type="NCBI Taxonomy" id="1395890"/>
    <lineage>
        <taxon>Bacteria</taxon>
        <taxon>Pseudomonadati</taxon>
        <taxon>Pseudomonadota</taxon>
        <taxon>Alphaproteobacteria</taxon>
        <taxon>Caulobacterales</taxon>
        <taxon>Caulobacteraceae</taxon>
        <taxon>Asticcacaulis</taxon>
    </lineage>
</organism>
<dbReference type="RefSeq" id="WP_189486677.1">
    <property type="nucleotide sequence ID" value="NZ_BMZB01000003.1"/>
</dbReference>
<dbReference type="InterPro" id="IPR016181">
    <property type="entry name" value="Acyl_CoA_acyltransferase"/>
</dbReference>